<accession>A0A919JQL6</accession>
<evidence type="ECO:0000313" key="1">
    <source>
        <dbReference type="EMBL" id="GIE51144.1"/>
    </source>
</evidence>
<dbReference type="Proteomes" id="UP000647172">
    <property type="component" value="Unassembled WGS sequence"/>
</dbReference>
<dbReference type="EMBL" id="BOMQ01000054">
    <property type="protein sequence ID" value="GIE51144.1"/>
    <property type="molecule type" value="Genomic_DNA"/>
</dbReference>
<comment type="caution">
    <text evidence="1">The sequence shown here is derived from an EMBL/GenBank/DDBJ whole genome shotgun (WGS) entry which is preliminary data.</text>
</comment>
<protein>
    <submittedName>
        <fullName evidence="1">Uncharacterized protein</fullName>
    </submittedName>
</protein>
<dbReference type="RefSeq" id="WP_239130524.1">
    <property type="nucleotide sequence ID" value="NZ_BAAAYJ010000101.1"/>
</dbReference>
<dbReference type="AlphaFoldDB" id="A0A919JQL6"/>
<reference evidence="1" key="1">
    <citation type="submission" date="2021-01" db="EMBL/GenBank/DDBJ databases">
        <title>Whole genome shotgun sequence of Actinoplanes nipponensis NBRC 14063.</title>
        <authorList>
            <person name="Komaki H."/>
            <person name="Tamura T."/>
        </authorList>
    </citation>
    <scope>NUCLEOTIDE SEQUENCE</scope>
    <source>
        <strain evidence="1">NBRC 14063</strain>
    </source>
</reference>
<sequence>MERATGTPYRIFLADRVFGPLGLTRTFAGAPHGRPDLAQGHDDAGGPLPSWELDVVGMGAGFTAFAGDILERGRRIVVLTNTDVRDPGFLTPLLA</sequence>
<gene>
    <name evidence="1" type="ORF">Ani05nite_46780</name>
</gene>
<organism evidence="1 2">
    <name type="scientific">Actinoplanes nipponensis</name>
    <dbReference type="NCBI Taxonomy" id="135950"/>
    <lineage>
        <taxon>Bacteria</taxon>
        <taxon>Bacillati</taxon>
        <taxon>Actinomycetota</taxon>
        <taxon>Actinomycetes</taxon>
        <taxon>Micromonosporales</taxon>
        <taxon>Micromonosporaceae</taxon>
        <taxon>Actinoplanes</taxon>
    </lineage>
</organism>
<dbReference type="Gene3D" id="3.40.710.10">
    <property type="entry name" value="DD-peptidase/beta-lactamase superfamily"/>
    <property type="match status" value="1"/>
</dbReference>
<dbReference type="SUPFAM" id="SSF56601">
    <property type="entry name" value="beta-lactamase/transpeptidase-like"/>
    <property type="match status" value="1"/>
</dbReference>
<dbReference type="InterPro" id="IPR012338">
    <property type="entry name" value="Beta-lactam/transpept-like"/>
</dbReference>
<proteinExistence type="predicted"/>
<evidence type="ECO:0000313" key="2">
    <source>
        <dbReference type="Proteomes" id="UP000647172"/>
    </source>
</evidence>
<name>A0A919JQL6_9ACTN</name>
<keyword evidence="2" id="KW-1185">Reference proteome</keyword>